<evidence type="ECO:0000313" key="2">
    <source>
        <dbReference type="Proteomes" id="UP000533724"/>
    </source>
</evidence>
<protein>
    <submittedName>
        <fullName evidence="1">Uncharacterized protein</fullName>
    </submittedName>
</protein>
<dbReference type="Proteomes" id="UP000533724">
    <property type="component" value="Unassembled WGS sequence"/>
</dbReference>
<sequence length="349" mass="38955">MTEALIEKSELTRACAASEQSLLVSSVVESSDLYEPDSVVWKYDRSGGVSQWEDRKVAAHVERIISSADSHDYVVMSSEGEVIFDVFSGGAIERMTGAGTWIDGAKGHGRMLALARIEDTLYSSGNGGQIYVRSQPNQWRILTNDLLFDPDAHARLSKTAPPTDDPRFLPWLMESRSKRPRNISFHDINGLGHDAIYLCGVEGTKPVLCFWDGSALHELKVHLEEAALTGIHIEHADSVWICGREGVLLHGSYARGFTPVNLRQQLNLFHMITPYRGKLELPSSVRPGGLFEFDPGTSDLRRFSPALPKLRGEYIFYAGAVGDVLWVVGQKDIFRFDGSEWERIEHPRL</sequence>
<accession>A0A7W6UIM3</accession>
<reference evidence="1 2" key="1">
    <citation type="submission" date="2020-08" db="EMBL/GenBank/DDBJ databases">
        <title>Genomic Encyclopedia of Type Strains, Phase IV (KMG-V): Genome sequencing to study the core and pangenomes of soil and plant-associated prokaryotes.</title>
        <authorList>
            <person name="Whitman W."/>
        </authorList>
    </citation>
    <scope>NUCLEOTIDE SEQUENCE [LARGE SCALE GENOMIC DNA]</scope>
    <source>
        <strain evidence="1 2">SEMIA 414</strain>
    </source>
</reference>
<dbReference type="EMBL" id="JACIHI010000002">
    <property type="protein sequence ID" value="MBB4437762.1"/>
    <property type="molecule type" value="Genomic_DNA"/>
</dbReference>
<comment type="caution">
    <text evidence="1">The sequence shown here is derived from an EMBL/GenBank/DDBJ whole genome shotgun (WGS) entry which is preliminary data.</text>
</comment>
<dbReference type="RefSeq" id="WP_184498182.1">
    <property type="nucleotide sequence ID" value="NZ_JACIHI010000002.1"/>
</dbReference>
<dbReference type="AlphaFoldDB" id="A0A7W6UIM3"/>
<proteinExistence type="predicted"/>
<gene>
    <name evidence="1" type="ORF">GGE15_001011</name>
</gene>
<name>A0A7W6UIM3_9HYPH</name>
<evidence type="ECO:0000313" key="1">
    <source>
        <dbReference type="EMBL" id="MBB4437762.1"/>
    </source>
</evidence>
<organism evidence="1 2">
    <name type="scientific">Rhizobium esperanzae</name>
    <dbReference type="NCBI Taxonomy" id="1967781"/>
    <lineage>
        <taxon>Bacteria</taxon>
        <taxon>Pseudomonadati</taxon>
        <taxon>Pseudomonadota</taxon>
        <taxon>Alphaproteobacteria</taxon>
        <taxon>Hyphomicrobiales</taxon>
        <taxon>Rhizobiaceae</taxon>
        <taxon>Rhizobium/Agrobacterium group</taxon>
        <taxon>Rhizobium</taxon>
    </lineage>
</organism>